<name>A0A382S068_9ZZZZ</name>
<accession>A0A382S068</accession>
<sequence length="80" mass="8989">MPIYEYKCDKCNCLWEEIQKFSDPALTYCKGCEKEGGVHKLIPGQMNFILKGDGWYKDGYSSSKENESADSGAAQVTTDH</sequence>
<reference evidence="3" key="1">
    <citation type="submission" date="2018-05" db="EMBL/GenBank/DDBJ databases">
        <authorList>
            <person name="Lanie J.A."/>
            <person name="Ng W.-L."/>
            <person name="Kazmierczak K.M."/>
            <person name="Andrzejewski T.M."/>
            <person name="Davidsen T.M."/>
            <person name="Wayne K.J."/>
            <person name="Tettelin H."/>
            <person name="Glass J.I."/>
            <person name="Rusch D."/>
            <person name="Podicherti R."/>
            <person name="Tsui H.-C.T."/>
            <person name="Winkler M.E."/>
        </authorList>
    </citation>
    <scope>NUCLEOTIDE SEQUENCE</scope>
</reference>
<dbReference type="EMBL" id="UINC01125378">
    <property type="protein sequence ID" value="SVD03160.1"/>
    <property type="molecule type" value="Genomic_DNA"/>
</dbReference>
<feature type="domain" description="Putative regulatory protein FmdB zinc ribbon" evidence="2">
    <location>
        <begin position="1"/>
        <end position="43"/>
    </location>
</feature>
<dbReference type="InterPro" id="IPR013429">
    <property type="entry name" value="Regulatory_FmdB_Zinc_ribbon"/>
</dbReference>
<evidence type="ECO:0000256" key="1">
    <source>
        <dbReference type="SAM" id="MobiDB-lite"/>
    </source>
</evidence>
<proteinExistence type="predicted"/>
<feature type="region of interest" description="Disordered" evidence="1">
    <location>
        <begin position="61"/>
        <end position="80"/>
    </location>
</feature>
<gene>
    <name evidence="3" type="ORF">METZ01_LOCUS356014</name>
</gene>
<dbReference type="PANTHER" id="PTHR34404">
    <property type="entry name" value="REGULATORY PROTEIN, FMDB FAMILY"/>
    <property type="match status" value="1"/>
</dbReference>
<dbReference type="AlphaFoldDB" id="A0A382S068"/>
<organism evidence="3">
    <name type="scientific">marine metagenome</name>
    <dbReference type="NCBI Taxonomy" id="408172"/>
    <lineage>
        <taxon>unclassified sequences</taxon>
        <taxon>metagenomes</taxon>
        <taxon>ecological metagenomes</taxon>
    </lineage>
</organism>
<protein>
    <recommendedName>
        <fullName evidence="2">Putative regulatory protein FmdB zinc ribbon domain-containing protein</fullName>
    </recommendedName>
</protein>
<dbReference type="SMART" id="SM00834">
    <property type="entry name" value="CxxC_CXXC_SSSS"/>
    <property type="match status" value="1"/>
</dbReference>
<dbReference type="Pfam" id="PF09723">
    <property type="entry name" value="Zn_ribbon_8"/>
    <property type="match status" value="1"/>
</dbReference>
<evidence type="ECO:0000313" key="3">
    <source>
        <dbReference type="EMBL" id="SVD03160.1"/>
    </source>
</evidence>
<dbReference type="PANTHER" id="PTHR34404:SF2">
    <property type="entry name" value="CONSERVED SERINE RICH PROTEIN"/>
    <property type="match status" value="1"/>
</dbReference>
<dbReference type="NCBIfam" id="TIGR02605">
    <property type="entry name" value="CxxC_CxxC_SSSS"/>
    <property type="match status" value="1"/>
</dbReference>
<evidence type="ECO:0000259" key="2">
    <source>
        <dbReference type="SMART" id="SM00834"/>
    </source>
</evidence>